<dbReference type="AlphaFoldDB" id="C6W0X8"/>
<proteinExistence type="predicted"/>
<dbReference type="Proteomes" id="UP000002011">
    <property type="component" value="Chromosome"/>
</dbReference>
<evidence type="ECO:0000256" key="1">
    <source>
        <dbReference type="SAM" id="SignalP"/>
    </source>
</evidence>
<evidence type="ECO:0000313" key="3">
    <source>
        <dbReference type="Proteomes" id="UP000002011"/>
    </source>
</evidence>
<keyword evidence="1" id="KW-0732">Signal</keyword>
<feature type="signal peptide" evidence="1">
    <location>
        <begin position="1"/>
        <end position="20"/>
    </location>
</feature>
<dbReference type="OrthoDB" id="962055at2"/>
<sequence length="126" mass="14408">MMKFLTVIIVMLCALMPAHAQVVVNGVDINKEKVEVVEVLVTERFSGKTVNVFVDYGQRTNFRAGGIDGKDSESRIVDPQTKKEIAFASAAALLNFMETNNWEHYDSLLFRENQSATFYFYFRKKK</sequence>
<protein>
    <submittedName>
        <fullName evidence="2">Uncharacterized protein</fullName>
    </submittedName>
</protein>
<dbReference type="HOGENOM" id="CLU_1978002_0_0_10"/>
<dbReference type="RefSeq" id="WP_015813676.1">
    <property type="nucleotide sequence ID" value="NC_013037.1"/>
</dbReference>
<evidence type="ECO:0000313" key="2">
    <source>
        <dbReference type="EMBL" id="ACT95433.1"/>
    </source>
</evidence>
<keyword evidence="3" id="KW-1185">Reference proteome</keyword>
<gene>
    <name evidence="2" type="ordered locus">Dfer_4230</name>
</gene>
<dbReference type="EMBL" id="CP001619">
    <property type="protein sequence ID" value="ACT95433.1"/>
    <property type="molecule type" value="Genomic_DNA"/>
</dbReference>
<name>C6W0X8_DYAFD</name>
<feature type="chain" id="PRO_5002972056" evidence="1">
    <location>
        <begin position="21"/>
        <end position="126"/>
    </location>
</feature>
<dbReference type="KEGG" id="dfe:Dfer_4230"/>
<organism evidence="2 3">
    <name type="scientific">Dyadobacter fermentans (strain ATCC 700827 / DSM 18053 / CIP 107007 / KCTC 52180 / NS114)</name>
    <dbReference type="NCBI Taxonomy" id="471854"/>
    <lineage>
        <taxon>Bacteria</taxon>
        <taxon>Pseudomonadati</taxon>
        <taxon>Bacteroidota</taxon>
        <taxon>Cytophagia</taxon>
        <taxon>Cytophagales</taxon>
        <taxon>Spirosomataceae</taxon>
        <taxon>Dyadobacter</taxon>
    </lineage>
</organism>
<accession>C6W0X8</accession>
<reference evidence="2 3" key="1">
    <citation type="journal article" date="2009" name="Stand. Genomic Sci.">
        <title>Complete genome sequence of Dyadobacter fermentans type strain (NS114).</title>
        <authorList>
            <person name="Lang E."/>
            <person name="Lapidus A."/>
            <person name="Chertkov O."/>
            <person name="Brettin T."/>
            <person name="Detter J.C."/>
            <person name="Han C."/>
            <person name="Copeland A."/>
            <person name="Glavina Del Rio T."/>
            <person name="Nolan M."/>
            <person name="Chen F."/>
            <person name="Lucas S."/>
            <person name="Tice H."/>
            <person name="Cheng J.F."/>
            <person name="Land M."/>
            <person name="Hauser L."/>
            <person name="Chang Y.J."/>
            <person name="Jeffries C.D."/>
            <person name="Kopitz M."/>
            <person name="Bruce D."/>
            <person name="Goodwin L."/>
            <person name="Pitluck S."/>
            <person name="Ovchinnikova G."/>
            <person name="Pati A."/>
            <person name="Ivanova N."/>
            <person name="Mavrommatis K."/>
            <person name="Chen A."/>
            <person name="Palaniappan K."/>
            <person name="Chain P."/>
            <person name="Bristow J."/>
            <person name="Eisen J.A."/>
            <person name="Markowitz V."/>
            <person name="Hugenholtz P."/>
            <person name="Goker M."/>
            <person name="Rohde M."/>
            <person name="Kyrpides N.C."/>
            <person name="Klenk H.P."/>
        </authorList>
    </citation>
    <scope>NUCLEOTIDE SEQUENCE [LARGE SCALE GENOMIC DNA]</scope>
    <source>
        <strain evidence="3">ATCC 700827 / DSM 18053 / CIP 107007 / KCTC 52180 / NS114</strain>
    </source>
</reference>